<comment type="caution">
    <text evidence="9">The sequence shown here is derived from an EMBL/GenBank/DDBJ whole genome shotgun (WGS) entry which is preliminary data.</text>
</comment>
<dbReference type="EC" id="3.2.1.-" evidence="8"/>
<comment type="similarity">
    <text evidence="3 8">Belongs to the glycosyl hydrolase 47 family.</text>
</comment>
<evidence type="ECO:0000256" key="8">
    <source>
        <dbReference type="RuleBase" id="RU361193"/>
    </source>
</evidence>
<dbReference type="GO" id="GO:0005509">
    <property type="term" value="F:calcium ion binding"/>
    <property type="evidence" value="ECO:0007669"/>
    <property type="project" value="InterPro"/>
</dbReference>
<keyword evidence="6" id="KW-0106">Calcium</keyword>
<dbReference type="GO" id="GO:0005783">
    <property type="term" value="C:endoplasmic reticulum"/>
    <property type="evidence" value="ECO:0007669"/>
    <property type="project" value="TreeGrafter"/>
</dbReference>
<dbReference type="PANTHER" id="PTHR11742">
    <property type="entry name" value="MANNOSYL-OLIGOSACCHARIDE ALPHA-1,2-MANNOSIDASE-RELATED"/>
    <property type="match status" value="1"/>
</dbReference>
<dbReference type="AlphaFoldDB" id="A0AAV5TA47"/>
<evidence type="ECO:0000256" key="6">
    <source>
        <dbReference type="PIRSR" id="PIRSR601382-2"/>
    </source>
</evidence>
<dbReference type="InterPro" id="IPR036026">
    <property type="entry name" value="Seven-hairpin_glycosidases"/>
</dbReference>
<dbReference type="Pfam" id="PF01532">
    <property type="entry name" value="Glyco_hydro_47"/>
    <property type="match status" value="1"/>
</dbReference>
<evidence type="ECO:0000313" key="10">
    <source>
        <dbReference type="Proteomes" id="UP001432027"/>
    </source>
</evidence>
<gene>
    <name evidence="9" type="ORF">PENTCL1PPCAC_14616</name>
</gene>
<dbReference type="SUPFAM" id="SSF48225">
    <property type="entry name" value="Seven-hairpin glycosidases"/>
    <property type="match status" value="1"/>
</dbReference>
<evidence type="ECO:0000256" key="7">
    <source>
        <dbReference type="PIRSR" id="PIRSR601382-3"/>
    </source>
</evidence>
<comment type="cofactor">
    <cofactor evidence="1 6">
        <name>Ca(2+)</name>
        <dbReference type="ChEBI" id="CHEBI:29108"/>
    </cofactor>
</comment>
<feature type="disulfide bond" evidence="7">
    <location>
        <begin position="6"/>
        <end position="39"/>
    </location>
</feature>
<protein>
    <recommendedName>
        <fullName evidence="8">alpha-1,2-Mannosidase</fullName>
        <ecNumber evidence="8">3.2.1.-</ecNumber>
    </recommendedName>
</protein>
<dbReference type="GO" id="GO:0000139">
    <property type="term" value="C:Golgi membrane"/>
    <property type="evidence" value="ECO:0007669"/>
    <property type="project" value="TreeGrafter"/>
</dbReference>
<dbReference type="EMBL" id="BTSX01000004">
    <property type="protein sequence ID" value="GMS92441.1"/>
    <property type="molecule type" value="Genomic_DNA"/>
</dbReference>
<comment type="pathway">
    <text evidence="2">Protein modification; protein glycosylation.</text>
</comment>
<name>A0AAV5TA47_9BILA</name>
<evidence type="ECO:0000256" key="3">
    <source>
        <dbReference type="ARBA" id="ARBA00007658"/>
    </source>
</evidence>
<proteinExistence type="inferred from homology"/>
<dbReference type="InterPro" id="IPR001382">
    <property type="entry name" value="Glyco_hydro_47"/>
</dbReference>
<dbReference type="PRINTS" id="PR00747">
    <property type="entry name" value="GLYHDRLASE47"/>
</dbReference>
<keyword evidence="6" id="KW-0479">Metal-binding</keyword>
<dbReference type="InterPro" id="IPR012341">
    <property type="entry name" value="6hp_glycosidase-like_sf"/>
</dbReference>
<dbReference type="PANTHER" id="PTHR11742:SF96">
    <property type="entry name" value="MANNOSYL-OLIGOSACCHARIDE 1,2-ALPHA-MANNOSIDASE C52E4.5"/>
    <property type="match status" value="1"/>
</dbReference>
<evidence type="ECO:0000256" key="5">
    <source>
        <dbReference type="ARBA" id="ARBA00023157"/>
    </source>
</evidence>
<evidence type="ECO:0000256" key="2">
    <source>
        <dbReference type="ARBA" id="ARBA00004922"/>
    </source>
</evidence>
<feature type="binding site" evidence="6">
    <location>
        <position position="163"/>
    </location>
    <ligand>
        <name>Ca(2+)</name>
        <dbReference type="ChEBI" id="CHEBI:29108"/>
    </ligand>
</feature>
<dbReference type="Proteomes" id="UP001432027">
    <property type="component" value="Unassembled WGS sequence"/>
</dbReference>
<accession>A0AAV5TA47</accession>
<reference evidence="9" key="1">
    <citation type="submission" date="2023-10" db="EMBL/GenBank/DDBJ databases">
        <title>Genome assembly of Pristionchus species.</title>
        <authorList>
            <person name="Yoshida K."/>
            <person name="Sommer R.J."/>
        </authorList>
    </citation>
    <scope>NUCLEOTIDE SEQUENCE</scope>
    <source>
        <strain evidence="9">RS0144</strain>
    </source>
</reference>
<keyword evidence="10" id="KW-1185">Reference proteome</keyword>
<evidence type="ECO:0000256" key="4">
    <source>
        <dbReference type="ARBA" id="ARBA00022801"/>
    </source>
</evidence>
<keyword evidence="5 7" id="KW-1015">Disulfide bond</keyword>
<sequence>MGHLACFCVGMFALEAKCENNQKRKEEVMQLAEDLGHTCHESYVRSPARIGLDMMYFTDNDDATSKKGENGYIQRTEVIEGWFYLWRLTGKQKYRDWMWDEITSINTHLRVEHGFIGLHNVYDLSQGRDDVIQSYFFAETLKYAYLTFSDNSVMSLDEWVFNTEGHPFPILKDEVKGDE</sequence>
<keyword evidence="4 8" id="KW-0378">Hydrolase</keyword>
<dbReference type="InterPro" id="IPR050749">
    <property type="entry name" value="Glycosyl_Hydrolase_47"/>
</dbReference>
<evidence type="ECO:0000256" key="1">
    <source>
        <dbReference type="ARBA" id="ARBA00001913"/>
    </source>
</evidence>
<organism evidence="9 10">
    <name type="scientific">Pristionchus entomophagus</name>
    <dbReference type="NCBI Taxonomy" id="358040"/>
    <lineage>
        <taxon>Eukaryota</taxon>
        <taxon>Metazoa</taxon>
        <taxon>Ecdysozoa</taxon>
        <taxon>Nematoda</taxon>
        <taxon>Chromadorea</taxon>
        <taxon>Rhabditida</taxon>
        <taxon>Rhabditina</taxon>
        <taxon>Diplogasteromorpha</taxon>
        <taxon>Diplogasteroidea</taxon>
        <taxon>Neodiplogasteridae</taxon>
        <taxon>Pristionchus</taxon>
    </lineage>
</organism>
<dbReference type="Gene3D" id="1.50.10.10">
    <property type="match status" value="1"/>
</dbReference>
<dbReference type="GO" id="GO:0005975">
    <property type="term" value="P:carbohydrate metabolic process"/>
    <property type="evidence" value="ECO:0007669"/>
    <property type="project" value="InterPro"/>
</dbReference>
<dbReference type="GO" id="GO:0004571">
    <property type="term" value="F:mannosyl-oligosaccharide 1,2-alpha-mannosidase activity"/>
    <property type="evidence" value="ECO:0007669"/>
    <property type="project" value="InterPro"/>
</dbReference>
<evidence type="ECO:0000313" key="9">
    <source>
        <dbReference type="EMBL" id="GMS92441.1"/>
    </source>
</evidence>
<keyword evidence="8" id="KW-0326">Glycosidase</keyword>